<evidence type="ECO:0000256" key="1">
    <source>
        <dbReference type="ARBA" id="ARBA00001561"/>
    </source>
</evidence>
<proteinExistence type="predicted"/>
<evidence type="ECO:0000256" key="7">
    <source>
        <dbReference type="SAM" id="MobiDB-lite"/>
    </source>
</evidence>
<dbReference type="AlphaFoldDB" id="A0A6M0QCQ6"/>
<dbReference type="InterPro" id="IPR036505">
    <property type="entry name" value="Amidase/PGRP_sf"/>
</dbReference>
<dbReference type="Pfam" id="PF01510">
    <property type="entry name" value="Amidase_2"/>
    <property type="match status" value="1"/>
</dbReference>
<dbReference type="InterPro" id="IPR002502">
    <property type="entry name" value="Amidase_domain"/>
</dbReference>
<dbReference type="SUPFAM" id="SSF55846">
    <property type="entry name" value="N-acetylmuramoyl-L-alanine amidase-like"/>
    <property type="match status" value="1"/>
</dbReference>
<evidence type="ECO:0000256" key="4">
    <source>
        <dbReference type="ARBA" id="ARBA00023316"/>
    </source>
</evidence>
<dbReference type="PANTHER" id="PTHR30417">
    <property type="entry name" value="N-ACETYLMURAMOYL-L-ALANINE AMIDASE AMID"/>
    <property type="match status" value="1"/>
</dbReference>
<comment type="caution">
    <text evidence="9">The sequence shown here is derived from an EMBL/GenBank/DDBJ whole genome shotgun (WGS) entry which is preliminary data.</text>
</comment>
<evidence type="ECO:0000256" key="6">
    <source>
        <dbReference type="ARBA" id="ARBA00032390"/>
    </source>
</evidence>
<dbReference type="EMBL" id="JAAIWM010000005">
    <property type="protein sequence ID" value="NEY72868.1"/>
    <property type="molecule type" value="Genomic_DNA"/>
</dbReference>
<evidence type="ECO:0000256" key="5">
    <source>
        <dbReference type="ARBA" id="ARBA00030881"/>
    </source>
</evidence>
<dbReference type="PANTHER" id="PTHR30417:SF1">
    <property type="entry name" value="N-ACETYLMURAMOYL-L-ALANINE AMIDASE AMID"/>
    <property type="match status" value="1"/>
</dbReference>
<keyword evidence="4" id="KW-0961">Cell wall biogenesis/degradation</keyword>
<comment type="catalytic activity">
    <reaction evidence="1">
        <text>Hydrolyzes the link between N-acetylmuramoyl residues and L-amino acid residues in certain cell-wall glycopeptides.</text>
        <dbReference type="EC" id="3.5.1.28"/>
    </reaction>
</comment>
<dbReference type="InterPro" id="IPR051206">
    <property type="entry name" value="NAMLAA_amidase_2"/>
</dbReference>
<evidence type="ECO:0000313" key="10">
    <source>
        <dbReference type="Proteomes" id="UP000481043"/>
    </source>
</evidence>
<gene>
    <name evidence="9" type="ORF">G4D63_14110</name>
</gene>
<feature type="domain" description="N-acetylmuramoyl-L-alanine amidase" evidence="8">
    <location>
        <begin position="29"/>
        <end position="195"/>
    </location>
</feature>
<sequence>MQNSAVAKAADTNQHEEEDLGIEVTDIALPEENSKPRVGTISHVVLHFMSNAAVKPNDPYNIEDLTNIFIEYGFSTNYMIARDGTIYRLVPENRTAFHAGPGYLAEFEFYDDILNGYSIGIELLAIGTKEEMTSMIPAKTYNTIDPAHIGYTEAQYESLNNLLDSILKRNPSILPNRDHIIGHDEYAPNRKSDPGSLFDWSKVNAFTQ</sequence>
<keyword evidence="3" id="KW-0378">Hydrolase</keyword>
<dbReference type="GO" id="GO:0008745">
    <property type="term" value="F:N-acetylmuramoyl-L-alanine amidase activity"/>
    <property type="evidence" value="ECO:0007669"/>
    <property type="project" value="UniProtKB-EC"/>
</dbReference>
<feature type="region of interest" description="Disordered" evidence="7">
    <location>
        <begin position="1"/>
        <end position="21"/>
    </location>
</feature>
<dbReference type="GO" id="GO:0009254">
    <property type="term" value="P:peptidoglycan turnover"/>
    <property type="evidence" value="ECO:0007669"/>
    <property type="project" value="TreeGrafter"/>
</dbReference>
<evidence type="ECO:0000256" key="3">
    <source>
        <dbReference type="ARBA" id="ARBA00022801"/>
    </source>
</evidence>
<reference evidence="9 10" key="1">
    <citation type="submission" date="2020-02" db="EMBL/GenBank/DDBJ databases">
        <title>Bacillus aquiflavi sp. nov., isolated from yellow water of strong flavor Chinese baijiu in Yibin region of China.</title>
        <authorList>
            <person name="Xie J."/>
        </authorList>
    </citation>
    <scope>NUCLEOTIDE SEQUENCE [LARGE SCALE GENOMIC DNA]</scope>
    <source>
        <strain evidence="9 10">SA4</strain>
    </source>
</reference>
<dbReference type="EC" id="3.5.1.28" evidence="2"/>
<dbReference type="Proteomes" id="UP000481043">
    <property type="component" value="Unassembled WGS sequence"/>
</dbReference>
<evidence type="ECO:0000256" key="2">
    <source>
        <dbReference type="ARBA" id="ARBA00011901"/>
    </source>
</evidence>
<dbReference type="GO" id="GO:0071555">
    <property type="term" value="P:cell wall organization"/>
    <property type="evidence" value="ECO:0007669"/>
    <property type="project" value="UniProtKB-KW"/>
</dbReference>
<protein>
    <recommendedName>
        <fullName evidence="2">N-acetylmuramoyl-L-alanine amidase</fullName>
        <ecNumber evidence="2">3.5.1.28</ecNumber>
    </recommendedName>
    <alternativeName>
        <fullName evidence="6">Autolysin</fullName>
    </alternativeName>
    <alternativeName>
        <fullName evidence="5">Cell wall hydrolase</fullName>
    </alternativeName>
</protein>
<keyword evidence="10" id="KW-1185">Reference proteome</keyword>
<evidence type="ECO:0000313" key="9">
    <source>
        <dbReference type="EMBL" id="NEY72868.1"/>
    </source>
</evidence>
<dbReference type="CDD" id="cd06583">
    <property type="entry name" value="PGRP"/>
    <property type="match status" value="1"/>
</dbReference>
<dbReference type="Gene3D" id="3.40.80.10">
    <property type="entry name" value="Peptidoglycan recognition protein-like"/>
    <property type="match status" value="1"/>
</dbReference>
<evidence type="ECO:0000259" key="8">
    <source>
        <dbReference type="SMART" id="SM00644"/>
    </source>
</evidence>
<organism evidence="9 10">
    <name type="scientific">Bacillus mesophilus</name>
    <dbReference type="NCBI Taxonomy" id="1808955"/>
    <lineage>
        <taxon>Bacteria</taxon>
        <taxon>Bacillati</taxon>
        <taxon>Bacillota</taxon>
        <taxon>Bacilli</taxon>
        <taxon>Bacillales</taxon>
        <taxon>Bacillaceae</taxon>
        <taxon>Bacillus</taxon>
    </lineage>
</organism>
<dbReference type="SMART" id="SM00644">
    <property type="entry name" value="Ami_2"/>
    <property type="match status" value="1"/>
</dbReference>
<accession>A0A6M0QCQ6</accession>
<name>A0A6M0QCQ6_9BACI</name>
<dbReference type="GO" id="GO:0009253">
    <property type="term" value="P:peptidoglycan catabolic process"/>
    <property type="evidence" value="ECO:0007669"/>
    <property type="project" value="InterPro"/>
</dbReference>